<keyword evidence="3" id="KW-1185">Reference proteome</keyword>
<evidence type="ECO:0000313" key="3">
    <source>
        <dbReference type="Proteomes" id="UP000014480"/>
    </source>
</evidence>
<proteinExistence type="predicted"/>
<dbReference type="AlphaFoldDB" id="A0A484G9P3"/>
<protein>
    <submittedName>
        <fullName evidence="2">Uncharacterized protein</fullName>
    </submittedName>
</protein>
<name>A0A484G9P3_COLOR</name>
<comment type="caution">
    <text evidence="2">The sequence shown here is derived from an EMBL/GenBank/DDBJ whole genome shotgun (WGS) entry which is preliminary data.</text>
</comment>
<dbReference type="Proteomes" id="UP000014480">
    <property type="component" value="Unassembled WGS sequence"/>
</dbReference>
<accession>A0A484G9P3</accession>
<dbReference type="EMBL" id="AMCV02000001">
    <property type="protein sequence ID" value="TDZ26367.1"/>
    <property type="molecule type" value="Genomic_DNA"/>
</dbReference>
<sequence>MVSVGAVKVTAEIRNIPPGSSGKGSQTRKRPDIPQNLDIRPYCIPCSERPEEGTHGTSLTRVPIPGLAAQASPMGCCRL</sequence>
<gene>
    <name evidence="2" type="ORF">Cob_v000124</name>
</gene>
<organism evidence="2 3">
    <name type="scientific">Colletotrichum orbiculare (strain 104-T / ATCC 96160 / CBS 514.97 / LARS 414 / MAFF 240422)</name>
    <name type="common">Cucumber anthracnose fungus</name>
    <name type="synonym">Colletotrichum lagenarium</name>
    <dbReference type="NCBI Taxonomy" id="1213857"/>
    <lineage>
        <taxon>Eukaryota</taxon>
        <taxon>Fungi</taxon>
        <taxon>Dikarya</taxon>
        <taxon>Ascomycota</taxon>
        <taxon>Pezizomycotina</taxon>
        <taxon>Sordariomycetes</taxon>
        <taxon>Hypocreomycetidae</taxon>
        <taxon>Glomerellales</taxon>
        <taxon>Glomerellaceae</taxon>
        <taxon>Colletotrichum</taxon>
        <taxon>Colletotrichum orbiculare species complex</taxon>
    </lineage>
</organism>
<evidence type="ECO:0000256" key="1">
    <source>
        <dbReference type="SAM" id="MobiDB-lite"/>
    </source>
</evidence>
<reference evidence="3" key="2">
    <citation type="journal article" date="2019" name="Mol. Plant Microbe Interact.">
        <title>Genome sequence resources for four phytopathogenic fungi from the Colletotrichum orbiculare species complex.</title>
        <authorList>
            <person name="Gan P."/>
            <person name="Tsushima A."/>
            <person name="Narusaka M."/>
            <person name="Narusaka Y."/>
            <person name="Takano Y."/>
            <person name="Kubo Y."/>
            <person name="Shirasu K."/>
        </authorList>
    </citation>
    <scope>GENOME REANNOTATION</scope>
    <source>
        <strain evidence="3">104-T / ATCC 96160 / CBS 514.97 / LARS 414 / MAFF 240422</strain>
    </source>
</reference>
<feature type="region of interest" description="Disordered" evidence="1">
    <location>
        <begin position="14"/>
        <end position="36"/>
    </location>
</feature>
<evidence type="ECO:0000313" key="2">
    <source>
        <dbReference type="EMBL" id="TDZ26367.1"/>
    </source>
</evidence>
<reference evidence="3" key="1">
    <citation type="journal article" date="2013" name="New Phytol.">
        <title>Comparative genomic and transcriptomic analyses reveal the hemibiotrophic stage shift of Colletotrichum fungi.</title>
        <authorList>
            <person name="Gan P."/>
            <person name="Ikeda K."/>
            <person name="Irieda H."/>
            <person name="Narusaka M."/>
            <person name="O'Connell R.J."/>
            <person name="Narusaka Y."/>
            <person name="Takano Y."/>
            <person name="Kubo Y."/>
            <person name="Shirasu K."/>
        </authorList>
    </citation>
    <scope>NUCLEOTIDE SEQUENCE [LARGE SCALE GENOMIC DNA]</scope>
    <source>
        <strain evidence="3">104-T / ATCC 96160 / CBS 514.97 / LARS 414 / MAFF 240422</strain>
    </source>
</reference>